<dbReference type="GeneID" id="88175620"/>
<dbReference type="InterPro" id="IPR015399">
    <property type="entry name" value="DUF1977_DnaJ-like"/>
</dbReference>
<feature type="region of interest" description="Disordered" evidence="6">
    <location>
        <begin position="198"/>
        <end position="219"/>
    </location>
</feature>
<evidence type="ECO:0000256" key="4">
    <source>
        <dbReference type="ARBA" id="ARBA00022989"/>
    </source>
</evidence>
<sequence length="351" mass="39760">MILLCLQHQLNAPAHQPFVPEGHLFICHWILISHKSLPIYPMSSYTAEQEKVVVRILSHQPHQYYEILGVSKTASDGDIKKSYRKIALKLHPDKNSHPRASEAFKQLNKAWEVLGDPNKKTIFDQTGSDPTSRFGSGGSASSSGFSPGFSNGNTFHRAQGGFDEDIFNMFFGGHQPGATFSFGGNGFTFQQFGDSPFAQFQQRGPRQPPRKNQQPQPEQDIATTLKQLAPLLIFLLVTLIASAFSGDGHDYSMKPTSKFSLKRETPKYHVPFYVQPLFEKDKSASKLRRFDSKVESEYIQDKKTMCNREHMRRNQMMDEAQGWFSVDEALMNQAKAMPMPHCHELQKYGII</sequence>
<dbReference type="RefSeq" id="XP_062879563.1">
    <property type="nucleotide sequence ID" value="XM_063023493.1"/>
</dbReference>
<keyword evidence="3" id="KW-0256">Endoplasmic reticulum</keyword>
<dbReference type="GO" id="GO:0030544">
    <property type="term" value="F:Hsp70 protein binding"/>
    <property type="evidence" value="ECO:0007669"/>
    <property type="project" value="TreeGrafter"/>
</dbReference>
<dbReference type="EMBL" id="CP138898">
    <property type="protein sequence ID" value="WPK27185.1"/>
    <property type="molecule type" value="Genomic_DNA"/>
</dbReference>
<keyword evidence="4" id="KW-1133">Transmembrane helix</keyword>
<dbReference type="SMART" id="SM00271">
    <property type="entry name" value="DnaJ"/>
    <property type="match status" value="1"/>
</dbReference>
<organism evidence="8 9">
    <name type="scientific">Australozyma saopauloensis</name>
    <dbReference type="NCBI Taxonomy" id="291208"/>
    <lineage>
        <taxon>Eukaryota</taxon>
        <taxon>Fungi</taxon>
        <taxon>Dikarya</taxon>
        <taxon>Ascomycota</taxon>
        <taxon>Saccharomycotina</taxon>
        <taxon>Pichiomycetes</taxon>
        <taxon>Metschnikowiaceae</taxon>
        <taxon>Australozyma</taxon>
    </lineage>
</organism>
<keyword evidence="9" id="KW-1185">Reference proteome</keyword>
<dbReference type="Pfam" id="PF09320">
    <property type="entry name" value="DUF1977"/>
    <property type="match status" value="1"/>
</dbReference>
<evidence type="ECO:0000256" key="2">
    <source>
        <dbReference type="ARBA" id="ARBA00022692"/>
    </source>
</evidence>
<dbReference type="PANTHER" id="PTHR43908:SF3">
    <property type="entry name" value="AT29763P-RELATED"/>
    <property type="match status" value="1"/>
</dbReference>
<dbReference type="SUPFAM" id="SSF46565">
    <property type="entry name" value="Chaperone J-domain"/>
    <property type="match status" value="1"/>
</dbReference>
<dbReference type="InterPro" id="IPR001623">
    <property type="entry name" value="DnaJ_domain"/>
</dbReference>
<dbReference type="GO" id="GO:0005789">
    <property type="term" value="C:endoplasmic reticulum membrane"/>
    <property type="evidence" value="ECO:0007669"/>
    <property type="project" value="UniProtKB-SubCell"/>
</dbReference>
<evidence type="ECO:0000256" key="1">
    <source>
        <dbReference type="ARBA" id="ARBA00004389"/>
    </source>
</evidence>
<dbReference type="GO" id="GO:0071218">
    <property type="term" value="P:cellular response to misfolded protein"/>
    <property type="evidence" value="ECO:0007669"/>
    <property type="project" value="TreeGrafter"/>
</dbReference>
<dbReference type="InterPro" id="IPR036869">
    <property type="entry name" value="J_dom_sf"/>
</dbReference>
<evidence type="ECO:0000256" key="6">
    <source>
        <dbReference type="SAM" id="MobiDB-lite"/>
    </source>
</evidence>
<comment type="subcellular location">
    <subcellularLocation>
        <location evidence="1">Endoplasmic reticulum membrane</location>
        <topology evidence="1">Single-pass membrane protein</topology>
    </subcellularLocation>
</comment>
<feature type="compositionally biased region" description="Low complexity" evidence="6">
    <location>
        <begin position="139"/>
        <end position="152"/>
    </location>
</feature>
<dbReference type="PROSITE" id="PS00636">
    <property type="entry name" value="DNAJ_1"/>
    <property type="match status" value="1"/>
</dbReference>
<protein>
    <recommendedName>
        <fullName evidence="7">J domain-containing protein</fullName>
    </recommendedName>
</protein>
<name>A0AAX4HF42_9ASCO</name>
<dbReference type="CDD" id="cd06257">
    <property type="entry name" value="DnaJ"/>
    <property type="match status" value="1"/>
</dbReference>
<proteinExistence type="predicted"/>
<evidence type="ECO:0000313" key="8">
    <source>
        <dbReference type="EMBL" id="WPK27185.1"/>
    </source>
</evidence>
<dbReference type="PANTHER" id="PTHR43908">
    <property type="entry name" value="AT29763P-RELATED"/>
    <property type="match status" value="1"/>
</dbReference>
<evidence type="ECO:0000313" key="9">
    <source>
        <dbReference type="Proteomes" id="UP001338582"/>
    </source>
</evidence>
<gene>
    <name evidence="8" type="ORF">PUMCH_004560</name>
</gene>
<dbReference type="InterPro" id="IPR018253">
    <property type="entry name" value="DnaJ_domain_CS"/>
</dbReference>
<feature type="domain" description="J" evidence="7">
    <location>
        <begin position="63"/>
        <end position="127"/>
    </location>
</feature>
<dbReference type="AlphaFoldDB" id="A0AAX4HF42"/>
<dbReference type="InterPro" id="IPR051100">
    <property type="entry name" value="DnaJ_subfamily_B/C"/>
</dbReference>
<dbReference type="PRINTS" id="PR00625">
    <property type="entry name" value="JDOMAIN"/>
</dbReference>
<evidence type="ECO:0000256" key="5">
    <source>
        <dbReference type="ARBA" id="ARBA00023136"/>
    </source>
</evidence>
<accession>A0AAX4HF42</accession>
<reference evidence="8 9" key="1">
    <citation type="submission" date="2023-10" db="EMBL/GenBank/DDBJ databases">
        <title>Draft Genome Sequence of Candida saopaulonensis from a very Premature Infant with Sepsis.</title>
        <authorList>
            <person name="Ning Y."/>
            <person name="Dai R."/>
            <person name="Xiao M."/>
            <person name="Xu Y."/>
            <person name="Yan Q."/>
            <person name="Zhang L."/>
        </authorList>
    </citation>
    <scope>NUCLEOTIDE SEQUENCE [LARGE SCALE GENOMIC DNA]</scope>
    <source>
        <strain evidence="8 9">19XY460</strain>
    </source>
</reference>
<evidence type="ECO:0000259" key="7">
    <source>
        <dbReference type="PROSITE" id="PS50076"/>
    </source>
</evidence>
<keyword evidence="5" id="KW-0472">Membrane</keyword>
<dbReference type="PROSITE" id="PS50076">
    <property type="entry name" value="DNAJ_2"/>
    <property type="match status" value="1"/>
</dbReference>
<dbReference type="Gene3D" id="1.10.287.110">
    <property type="entry name" value="DnaJ domain"/>
    <property type="match status" value="1"/>
</dbReference>
<dbReference type="KEGG" id="asau:88175620"/>
<keyword evidence="2" id="KW-0812">Transmembrane</keyword>
<dbReference type="Pfam" id="PF00226">
    <property type="entry name" value="DnaJ"/>
    <property type="match status" value="1"/>
</dbReference>
<evidence type="ECO:0000256" key="3">
    <source>
        <dbReference type="ARBA" id="ARBA00022824"/>
    </source>
</evidence>
<dbReference type="Proteomes" id="UP001338582">
    <property type="component" value="Chromosome 5"/>
</dbReference>
<feature type="region of interest" description="Disordered" evidence="6">
    <location>
        <begin position="123"/>
        <end position="152"/>
    </location>
</feature>